<keyword evidence="3 10" id="KW-0436">Ligase</keyword>
<comment type="similarity">
    <text evidence="10">Belongs to the class-I aminoacyl-tRNA synthetase family. TyrS type 2 subfamily.</text>
</comment>
<dbReference type="GO" id="GO:0004831">
    <property type="term" value="F:tyrosine-tRNA ligase activity"/>
    <property type="evidence" value="ECO:0007669"/>
    <property type="project" value="UniProtKB-UniRule"/>
</dbReference>
<comment type="catalytic activity">
    <reaction evidence="9 10">
        <text>tRNA(Tyr) + L-tyrosine + ATP = L-tyrosyl-tRNA(Tyr) + AMP + diphosphate + H(+)</text>
        <dbReference type="Rhea" id="RHEA:10220"/>
        <dbReference type="Rhea" id="RHEA-COMP:9706"/>
        <dbReference type="Rhea" id="RHEA-COMP:9707"/>
        <dbReference type="ChEBI" id="CHEBI:15378"/>
        <dbReference type="ChEBI" id="CHEBI:30616"/>
        <dbReference type="ChEBI" id="CHEBI:33019"/>
        <dbReference type="ChEBI" id="CHEBI:58315"/>
        <dbReference type="ChEBI" id="CHEBI:78442"/>
        <dbReference type="ChEBI" id="CHEBI:78536"/>
        <dbReference type="ChEBI" id="CHEBI:456215"/>
        <dbReference type="EC" id="6.1.1.1"/>
    </reaction>
</comment>
<keyword evidence="7 10" id="KW-0648">Protein biosynthesis</keyword>
<evidence type="ECO:0000256" key="6">
    <source>
        <dbReference type="ARBA" id="ARBA00022884"/>
    </source>
</evidence>
<accession>H9BWQ3</accession>
<evidence type="ECO:0000256" key="3">
    <source>
        <dbReference type="ARBA" id="ARBA00022598"/>
    </source>
</evidence>
<dbReference type="Pfam" id="PF01479">
    <property type="entry name" value="S4"/>
    <property type="match status" value="1"/>
</dbReference>
<feature type="domain" description="RNA-binding S4" evidence="12">
    <location>
        <begin position="349"/>
        <end position="410"/>
    </location>
</feature>
<keyword evidence="2 10" id="KW-0963">Cytoplasm</keyword>
<evidence type="ECO:0000256" key="1">
    <source>
        <dbReference type="ARBA" id="ARBA00011738"/>
    </source>
</evidence>
<dbReference type="Pfam" id="PF00579">
    <property type="entry name" value="tRNA-synt_1b"/>
    <property type="match status" value="1"/>
</dbReference>
<reference evidence="13" key="1">
    <citation type="submission" date="2011-11" db="EMBL/GenBank/DDBJ databases">
        <title>Construction and analysis of a metagenome of deep-sea sediment.</title>
        <authorList>
            <person name="Huo Y.-Y."/>
            <person name="Cheng H."/>
            <person name="Wu M."/>
        </authorList>
    </citation>
    <scope>NUCLEOTIDE SEQUENCE</scope>
</reference>
<comment type="function">
    <text evidence="10">Catalyzes the attachment of tyrosine to tRNA(Tyr) in a two-step reaction: tyrosine is first activated by ATP to form Tyr-AMP and then transferred to the acceptor end of tRNA(Tyr).</text>
</comment>
<evidence type="ECO:0000256" key="7">
    <source>
        <dbReference type="ARBA" id="ARBA00022917"/>
    </source>
</evidence>
<evidence type="ECO:0000256" key="5">
    <source>
        <dbReference type="ARBA" id="ARBA00022840"/>
    </source>
</evidence>
<evidence type="ECO:0000313" key="13">
    <source>
        <dbReference type="EMBL" id="AFD03225.1"/>
    </source>
</evidence>
<feature type="binding site" evidence="10">
    <location>
        <position position="239"/>
    </location>
    <ligand>
        <name>ATP</name>
        <dbReference type="ChEBI" id="CHEBI:30616"/>
    </ligand>
</feature>
<dbReference type="InterPro" id="IPR001412">
    <property type="entry name" value="aa-tRNA-synth_I_CS"/>
</dbReference>
<evidence type="ECO:0000259" key="12">
    <source>
        <dbReference type="SMART" id="SM00363"/>
    </source>
</evidence>
<dbReference type="Gene3D" id="3.40.50.620">
    <property type="entry name" value="HUPs"/>
    <property type="match status" value="1"/>
</dbReference>
<keyword evidence="4 10" id="KW-0547">Nucleotide-binding</keyword>
<keyword evidence="5 10" id="KW-0067">ATP-binding</keyword>
<evidence type="ECO:0000256" key="8">
    <source>
        <dbReference type="ARBA" id="ARBA00023146"/>
    </source>
</evidence>
<dbReference type="InterPro" id="IPR014729">
    <property type="entry name" value="Rossmann-like_a/b/a_fold"/>
</dbReference>
<dbReference type="GO" id="GO:0003723">
    <property type="term" value="F:RNA binding"/>
    <property type="evidence" value="ECO:0007669"/>
    <property type="project" value="UniProtKB-KW"/>
</dbReference>
<keyword evidence="6 11" id="KW-0694">RNA-binding</keyword>
<dbReference type="InterPro" id="IPR024088">
    <property type="entry name" value="Tyr-tRNA-ligase_bac-type"/>
</dbReference>
<feature type="short sequence motif" description="'HIGH' region" evidence="10">
    <location>
        <begin position="52"/>
        <end position="61"/>
    </location>
</feature>
<dbReference type="EC" id="6.1.1.1" evidence="10"/>
<dbReference type="GO" id="GO:0005524">
    <property type="term" value="F:ATP binding"/>
    <property type="evidence" value="ECO:0007669"/>
    <property type="project" value="UniProtKB-UniRule"/>
</dbReference>
<dbReference type="InterPro" id="IPR024108">
    <property type="entry name" value="Tyr-tRNA-ligase_bac_2"/>
</dbReference>
<dbReference type="PANTHER" id="PTHR11766:SF1">
    <property type="entry name" value="TYROSINE--TRNA LIGASE"/>
    <property type="match status" value="1"/>
</dbReference>
<comment type="subunit">
    <text evidence="1 10">Homodimer.</text>
</comment>
<dbReference type="GO" id="GO:0005829">
    <property type="term" value="C:cytosol"/>
    <property type="evidence" value="ECO:0007669"/>
    <property type="project" value="TreeGrafter"/>
</dbReference>
<dbReference type="Gene3D" id="3.10.290.10">
    <property type="entry name" value="RNA-binding S4 domain"/>
    <property type="match status" value="1"/>
</dbReference>
<dbReference type="SUPFAM" id="SSF52374">
    <property type="entry name" value="Nucleotidylyl transferase"/>
    <property type="match status" value="1"/>
</dbReference>
<dbReference type="HAMAP" id="MF_02007">
    <property type="entry name" value="Tyr_tRNA_synth_type2"/>
    <property type="match status" value="1"/>
</dbReference>
<proteinExistence type="inferred from homology"/>
<evidence type="ECO:0000256" key="2">
    <source>
        <dbReference type="ARBA" id="ARBA00022490"/>
    </source>
</evidence>
<dbReference type="AlphaFoldDB" id="H9BWQ3"/>
<feature type="short sequence motif" description="'KMSKS' region" evidence="10">
    <location>
        <begin position="236"/>
        <end position="240"/>
    </location>
</feature>
<organism evidence="13">
    <name type="scientific">uncultured bacterium W4-39b</name>
    <dbReference type="NCBI Taxonomy" id="1130994"/>
    <lineage>
        <taxon>Bacteria</taxon>
        <taxon>environmental samples</taxon>
    </lineage>
</organism>
<dbReference type="PRINTS" id="PR01040">
    <property type="entry name" value="TRNASYNTHTYR"/>
</dbReference>
<dbReference type="Gene3D" id="1.10.240.10">
    <property type="entry name" value="Tyrosyl-Transfer RNA Synthetase"/>
    <property type="match status" value="1"/>
</dbReference>
<dbReference type="CDD" id="cd00805">
    <property type="entry name" value="TyrRS_core"/>
    <property type="match status" value="1"/>
</dbReference>
<dbReference type="InterPro" id="IPR002305">
    <property type="entry name" value="aa-tRNA-synth_Ic"/>
</dbReference>
<evidence type="ECO:0000256" key="11">
    <source>
        <dbReference type="PROSITE-ProRule" id="PRU00182"/>
    </source>
</evidence>
<comment type="subcellular location">
    <subcellularLocation>
        <location evidence="10">Cytoplasm</location>
    </subcellularLocation>
</comment>
<dbReference type="CDD" id="cd00165">
    <property type="entry name" value="S4"/>
    <property type="match status" value="1"/>
</dbReference>
<dbReference type="EMBL" id="JQ085819">
    <property type="protein sequence ID" value="AFD03225.1"/>
    <property type="molecule type" value="Genomic_DNA"/>
</dbReference>
<gene>
    <name evidence="10" type="primary">tyrS</name>
</gene>
<dbReference type="PROSITE" id="PS50889">
    <property type="entry name" value="S4"/>
    <property type="match status" value="1"/>
</dbReference>
<dbReference type="GO" id="GO:0006437">
    <property type="term" value="P:tyrosyl-tRNA aminoacylation"/>
    <property type="evidence" value="ECO:0007669"/>
    <property type="project" value="UniProtKB-UniRule"/>
</dbReference>
<keyword evidence="8 10" id="KW-0030">Aminoacyl-tRNA synthetase</keyword>
<dbReference type="InterPro" id="IPR036986">
    <property type="entry name" value="S4_RNA-bd_sf"/>
</dbReference>
<dbReference type="InterPro" id="IPR002942">
    <property type="entry name" value="S4_RNA-bd"/>
</dbReference>
<dbReference type="FunFam" id="3.40.50.620:FF:000061">
    <property type="entry name" value="Tyrosine--tRNA ligase"/>
    <property type="match status" value="1"/>
</dbReference>
<dbReference type="SMART" id="SM00363">
    <property type="entry name" value="S4"/>
    <property type="match status" value="1"/>
</dbReference>
<evidence type="ECO:0000256" key="10">
    <source>
        <dbReference type="HAMAP-Rule" id="MF_02007"/>
    </source>
</evidence>
<evidence type="ECO:0000256" key="9">
    <source>
        <dbReference type="ARBA" id="ARBA00048248"/>
    </source>
</evidence>
<name>H9BWQ3_9BACT</name>
<protein>
    <recommendedName>
        <fullName evidence="10">Tyrosine--tRNA ligase</fullName>
        <ecNumber evidence="10">6.1.1.1</ecNumber>
    </recommendedName>
    <alternativeName>
        <fullName evidence="10">Tyrosyl-tRNA synthetase</fullName>
        <shortName evidence="10">TyrRS</shortName>
    </alternativeName>
</protein>
<dbReference type="SUPFAM" id="SSF55174">
    <property type="entry name" value="Alpha-L RNA-binding motif"/>
    <property type="match status" value="1"/>
</dbReference>
<dbReference type="NCBIfam" id="TIGR00234">
    <property type="entry name" value="tyrS"/>
    <property type="match status" value="1"/>
</dbReference>
<dbReference type="InterPro" id="IPR002307">
    <property type="entry name" value="Tyr-tRNA-ligase"/>
</dbReference>
<dbReference type="PROSITE" id="PS00178">
    <property type="entry name" value="AA_TRNA_LIGASE_I"/>
    <property type="match status" value="1"/>
</dbReference>
<evidence type="ECO:0000256" key="4">
    <source>
        <dbReference type="ARBA" id="ARBA00022741"/>
    </source>
</evidence>
<sequence length="410" mass="45256">MTDQALTREVERQLDAMRLGAVDFYGEDELRPRLTEALRAGRPLRVKLGMDPSAPDLHLGHTVVLQKLKLLQDLGHTPIFLVGDFTARIGDPSGKTKTRPALDADAVRKNAETYVEQVGRMLDVSRAEVRFNSEWMSAMDATEMVQLCSKYTVARLLERDDFAKRHKAGIAISVHEFLYPFVQAYDSVALESDIELGGTDQTFNLLMAREIQRDYGQPPQAVLTHPLLVGLDGSEKMSKSLGNTIGITDPPDEIYGKIMRLSDALMLDYYDLLAAGEWEELAGERAQLGEGRGDPMGFKQALAERLVARFHDAAAATAAAQHFRRVIQEKGVPEDVPETVLSVGPDGDRGLLELLEELGLVASRGEARRLVNQGAVSIGGRGIEDPAQRLDPGAYLIKVGKRRFARVRIE</sequence>
<dbReference type="PANTHER" id="PTHR11766">
    <property type="entry name" value="TYROSYL-TRNA SYNTHETASE"/>
    <property type="match status" value="1"/>
</dbReference>